<proteinExistence type="predicted"/>
<sequence length="193" mass="20262">MRSLPLAPAPAASRLSHLRHLPRRSLVAGGGQVREICGSEGTDGRGAWVLQLVEFRGPVGTMSLGPHAVHMIAGIGGPQVEIGSAPPVGLRKERVLHRTGAHLEFRRPTLRAELSRILVLSRVRAAATPILAFADLDGRGSLPEDVQAVVVRSGSVSADGLTAHAMDALILPRSGAERLTVDSVDARVLLVVG</sequence>
<evidence type="ECO:0008006" key="3">
    <source>
        <dbReference type="Google" id="ProtNLM"/>
    </source>
</evidence>
<comment type="caution">
    <text evidence="1">The sequence shown here is derived from an EMBL/GenBank/DDBJ whole genome shotgun (WGS) entry which is preliminary data.</text>
</comment>
<keyword evidence="2" id="KW-1185">Reference proteome</keyword>
<organism evidence="1 2">
    <name type="scientific">Microbacterium capsulatum</name>
    <dbReference type="NCBI Taxonomy" id="3041921"/>
    <lineage>
        <taxon>Bacteria</taxon>
        <taxon>Bacillati</taxon>
        <taxon>Actinomycetota</taxon>
        <taxon>Actinomycetes</taxon>
        <taxon>Micrococcales</taxon>
        <taxon>Microbacteriaceae</taxon>
        <taxon>Microbacterium</taxon>
    </lineage>
</organism>
<dbReference type="EMBL" id="JAVFCB010000012">
    <property type="protein sequence ID" value="MDQ4215615.1"/>
    <property type="molecule type" value="Genomic_DNA"/>
</dbReference>
<dbReference type="RefSeq" id="WP_308490565.1">
    <property type="nucleotide sequence ID" value="NZ_JAVFCB010000012.1"/>
</dbReference>
<accession>A0ABU0XPD0</accession>
<dbReference type="Proteomes" id="UP001230289">
    <property type="component" value="Unassembled WGS sequence"/>
</dbReference>
<gene>
    <name evidence="1" type="ORF">RBR11_16990</name>
</gene>
<name>A0ABU0XPD0_9MICO</name>
<protein>
    <recommendedName>
        <fullName evidence="3">HutD family protein</fullName>
    </recommendedName>
</protein>
<reference evidence="1 2" key="1">
    <citation type="submission" date="2023-08" db="EMBL/GenBank/DDBJ databases">
        <title>Microbacterium sp. nov., isolated from a waste landfill.</title>
        <authorList>
            <person name="Wen W."/>
        </authorList>
    </citation>
    <scope>NUCLEOTIDE SEQUENCE [LARGE SCALE GENOMIC DNA]</scope>
    <source>
        <strain evidence="1 2">ASV81</strain>
    </source>
</reference>
<evidence type="ECO:0000313" key="1">
    <source>
        <dbReference type="EMBL" id="MDQ4215615.1"/>
    </source>
</evidence>
<evidence type="ECO:0000313" key="2">
    <source>
        <dbReference type="Proteomes" id="UP001230289"/>
    </source>
</evidence>